<evidence type="ECO:0000313" key="5">
    <source>
        <dbReference type="Proteomes" id="UP000018126"/>
    </source>
</evidence>
<gene>
    <name evidence="4" type="ORF">T233_00603</name>
</gene>
<dbReference type="eggNOG" id="ENOG50318NI">
    <property type="taxonomic scope" value="Bacteria"/>
</dbReference>
<keyword evidence="5" id="KW-1185">Reference proteome</keyword>
<protein>
    <recommendedName>
        <fullName evidence="3">WxL domain-containing protein</fullName>
    </recommendedName>
</protein>
<comment type="caution">
    <text evidence="4">The sequence shown here is derived from an EMBL/GenBank/DDBJ whole genome shotgun (WGS) entry which is preliminary data.</text>
</comment>
<evidence type="ECO:0000259" key="3">
    <source>
        <dbReference type="Pfam" id="PF13731"/>
    </source>
</evidence>
<keyword evidence="2" id="KW-0732">Signal</keyword>
<evidence type="ECO:0000256" key="2">
    <source>
        <dbReference type="SAM" id="SignalP"/>
    </source>
</evidence>
<sequence length="264" mass="28999">MKNKKLMSVLALSILGSNLLAPSILAAENGEVNRYESHGMVQFIPDTDPTDPTDPIDPGEPEKPIDPTDPEGPNPGTPGPLSIDFASSFDFGINKITDKDETYYARAQRFEGLEDRPNYVQVSDKRGTNAGWTLDVKQETQFEATKETKNKELIGAQISLNHAKVRSKTNTTPPLAHENMKLKVGELHRVMTAEKGAGAGTWLNRWDEGENVLTEEEVVVDEKGNKENVNLNKSVTLTVPGATVKDAVNYKTTLTWILSEIPAN</sequence>
<feature type="region of interest" description="Disordered" evidence="1">
    <location>
        <begin position="42"/>
        <end position="82"/>
    </location>
</feature>
<dbReference type="STRING" id="1408226.T233_00603"/>
<dbReference type="EMBL" id="AYSH01000008">
    <property type="protein sequence ID" value="EST90300.1"/>
    <property type="molecule type" value="Genomic_DNA"/>
</dbReference>
<feature type="chain" id="PRO_5039360479" description="WxL domain-containing protein" evidence="2">
    <location>
        <begin position="27"/>
        <end position="264"/>
    </location>
</feature>
<accession>V6Q6L7</accession>
<proteinExistence type="predicted"/>
<feature type="signal peptide" evidence="2">
    <location>
        <begin position="1"/>
        <end position="26"/>
    </location>
</feature>
<dbReference type="Proteomes" id="UP000018126">
    <property type="component" value="Unassembled WGS sequence"/>
</dbReference>
<organism evidence="4 5">
    <name type="scientific">Vagococcus lutrae LBD1</name>
    <dbReference type="NCBI Taxonomy" id="1408226"/>
    <lineage>
        <taxon>Bacteria</taxon>
        <taxon>Bacillati</taxon>
        <taxon>Bacillota</taxon>
        <taxon>Bacilli</taxon>
        <taxon>Lactobacillales</taxon>
        <taxon>Enterococcaceae</taxon>
        <taxon>Vagococcus</taxon>
    </lineage>
</organism>
<dbReference type="AlphaFoldDB" id="V6Q6L7"/>
<evidence type="ECO:0000313" key="4">
    <source>
        <dbReference type="EMBL" id="EST90300.1"/>
    </source>
</evidence>
<dbReference type="RefSeq" id="WP_023605947.1">
    <property type="nucleotide sequence ID" value="NZ_AYSH01000008.1"/>
</dbReference>
<evidence type="ECO:0000256" key="1">
    <source>
        <dbReference type="SAM" id="MobiDB-lite"/>
    </source>
</evidence>
<dbReference type="InterPro" id="IPR027994">
    <property type="entry name" value="WxL_dom"/>
</dbReference>
<dbReference type="Pfam" id="PF13731">
    <property type="entry name" value="WxL"/>
    <property type="match status" value="1"/>
</dbReference>
<dbReference type="PATRIC" id="fig|1408226.3.peg.588"/>
<feature type="domain" description="WxL" evidence="3">
    <location>
        <begin position="32"/>
        <end position="262"/>
    </location>
</feature>
<reference evidence="4 5" key="1">
    <citation type="journal article" date="2013" name="Genome Announc.">
        <title>High-Quality Draft Genome Sequence of Vagococcus lutrae Strain LBD1, Isolated from the Largemouth Bass Micropterus salmoides.</title>
        <authorList>
            <person name="Lebreton F."/>
            <person name="Valentino M.D."/>
            <person name="Duncan L.B."/>
            <person name="Zeng Q."/>
            <person name="Manson McGuire A."/>
            <person name="Earl A.M."/>
            <person name="Gilmore M.S."/>
        </authorList>
    </citation>
    <scope>NUCLEOTIDE SEQUENCE [LARGE SCALE GENOMIC DNA]</scope>
    <source>
        <strain evidence="4 5">LBD1</strain>
    </source>
</reference>
<name>V6Q6L7_9ENTE</name>